<keyword evidence="1" id="KW-0217">Developmental protein</keyword>
<comment type="similarity">
    <text evidence="1">Belongs to the Frigida family.</text>
</comment>
<dbReference type="GO" id="GO:0030154">
    <property type="term" value="P:cell differentiation"/>
    <property type="evidence" value="ECO:0007669"/>
    <property type="project" value="UniProtKB-KW"/>
</dbReference>
<evidence type="ECO:0000256" key="1">
    <source>
        <dbReference type="RuleBase" id="RU364012"/>
    </source>
</evidence>
<dbReference type="Pfam" id="PF07899">
    <property type="entry name" value="Frigida"/>
    <property type="match status" value="1"/>
</dbReference>
<proteinExistence type="inferred from homology"/>
<dbReference type="Proteomes" id="UP001280121">
    <property type="component" value="Unassembled WGS sequence"/>
</dbReference>
<gene>
    <name evidence="2" type="ORF">Ddye_007775</name>
</gene>
<sequence length="100" mass="11381">MEALSFWKFIATKNKEIDDKWSLILVPPSECVNPVKFVLEAISEVFPVDKRREKNNNDLGWACVLVLESLILVVVDPVIGKSRLLVTPTVKEKMKEIVET</sequence>
<organism evidence="2 3">
    <name type="scientific">Dipteronia dyeriana</name>
    <dbReference type="NCBI Taxonomy" id="168575"/>
    <lineage>
        <taxon>Eukaryota</taxon>
        <taxon>Viridiplantae</taxon>
        <taxon>Streptophyta</taxon>
        <taxon>Embryophyta</taxon>
        <taxon>Tracheophyta</taxon>
        <taxon>Spermatophyta</taxon>
        <taxon>Magnoliopsida</taxon>
        <taxon>eudicotyledons</taxon>
        <taxon>Gunneridae</taxon>
        <taxon>Pentapetalae</taxon>
        <taxon>rosids</taxon>
        <taxon>malvids</taxon>
        <taxon>Sapindales</taxon>
        <taxon>Sapindaceae</taxon>
        <taxon>Hippocastanoideae</taxon>
        <taxon>Acereae</taxon>
        <taxon>Dipteronia</taxon>
    </lineage>
</organism>
<protein>
    <recommendedName>
        <fullName evidence="1">FRIGIDA-like protein</fullName>
    </recommendedName>
</protein>
<reference evidence="2" key="1">
    <citation type="journal article" date="2023" name="Plant J.">
        <title>Genome sequences and population genomics provide insights into the demographic history, inbreeding, and mutation load of two 'living fossil' tree species of Dipteronia.</title>
        <authorList>
            <person name="Feng Y."/>
            <person name="Comes H.P."/>
            <person name="Chen J."/>
            <person name="Zhu S."/>
            <person name="Lu R."/>
            <person name="Zhang X."/>
            <person name="Li P."/>
            <person name="Qiu J."/>
            <person name="Olsen K.M."/>
            <person name="Qiu Y."/>
        </authorList>
    </citation>
    <scope>NUCLEOTIDE SEQUENCE</scope>
    <source>
        <strain evidence="2">KIB01</strain>
    </source>
</reference>
<comment type="caution">
    <text evidence="2">The sequence shown here is derived from an EMBL/GenBank/DDBJ whole genome shotgun (WGS) entry which is preliminary data.</text>
</comment>
<evidence type="ECO:0000313" key="2">
    <source>
        <dbReference type="EMBL" id="KAK2661242.1"/>
    </source>
</evidence>
<keyword evidence="3" id="KW-1185">Reference proteome</keyword>
<dbReference type="InterPro" id="IPR012474">
    <property type="entry name" value="Frigida"/>
</dbReference>
<keyword evidence="1" id="KW-0287">Flowering</keyword>
<keyword evidence="1" id="KW-0221">Differentiation</keyword>
<dbReference type="GO" id="GO:0009908">
    <property type="term" value="P:flower development"/>
    <property type="evidence" value="ECO:0007669"/>
    <property type="project" value="UniProtKB-KW"/>
</dbReference>
<evidence type="ECO:0000313" key="3">
    <source>
        <dbReference type="Proteomes" id="UP001280121"/>
    </source>
</evidence>
<dbReference type="AlphaFoldDB" id="A0AAE0CRY7"/>
<name>A0AAE0CRY7_9ROSI</name>
<dbReference type="EMBL" id="JANJYI010000002">
    <property type="protein sequence ID" value="KAK2661242.1"/>
    <property type="molecule type" value="Genomic_DNA"/>
</dbReference>
<accession>A0AAE0CRY7</accession>